<evidence type="ECO:0008006" key="4">
    <source>
        <dbReference type="Google" id="ProtNLM"/>
    </source>
</evidence>
<feature type="compositionally biased region" description="Gly residues" evidence="1">
    <location>
        <begin position="320"/>
        <end position="329"/>
    </location>
</feature>
<gene>
    <name evidence="2" type="ORF">ABB27_12430</name>
</gene>
<dbReference type="Proteomes" id="UP000051863">
    <property type="component" value="Unassembled WGS sequence"/>
</dbReference>
<proteinExistence type="predicted"/>
<dbReference type="Pfam" id="PF07793">
    <property type="entry name" value="DUF1631"/>
    <property type="match status" value="1"/>
</dbReference>
<dbReference type="OrthoDB" id="6188167at2"/>
<evidence type="ECO:0000313" key="2">
    <source>
        <dbReference type="EMBL" id="KRG66840.1"/>
    </source>
</evidence>
<reference evidence="2 3" key="1">
    <citation type="submission" date="2015-05" db="EMBL/GenBank/DDBJ databases">
        <title>Genome sequencing and analysis of members of genus Stenotrophomonas.</title>
        <authorList>
            <person name="Patil P.P."/>
            <person name="Midha S."/>
            <person name="Patil P.B."/>
        </authorList>
    </citation>
    <scope>NUCLEOTIDE SEQUENCE [LARGE SCALE GENOMIC DNA]</scope>
    <source>
        <strain evidence="2 3">DSM 18941</strain>
    </source>
</reference>
<feature type="compositionally biased region" description="Low complexity" evidence="1">
    <location>
        <begin position="330"/>
        <end position="344"/>
    </location>
</feature>
<dbReference type="InterPro" id="IPR012434">
    <property type="entry name" value="DUF1631"/>
</dbReference>
<dbReference type="AlphaFoldDB" id="A0A0R0CQ99"/>
<organism evidence="2 3">
    <name type="scientific">Stenotrophomonas terrae</name>
    <dbReference type="NCBI Taxonomy" id="405446"/>
    <lineage>
        <taxon>Bacteria</taxon>
        <taxon>Pseudomonadati</taxon>
        <taxon>Pseudomonadota</taxon>
        <taxon>Gammaproteobacteria</taxon>
        <taxon>Lysobacterales</taxon>
        <taxon>Lysobacteraceae</taxon>
        <taxon>Stenotrophomonas</taxon>
    </lineage>
</organism>
<evidence type="ECO:0000313" key="3">
    <source>
        <dbReference type="Proteomes" id="UP000051863"/>
    </source>
</evidence>
<feature type="compositionally biased region" description="Low complexity" evidence="1">
    <location>
        <begin position="238"/>
        <end position="252"/>
    </location>
</feature>
<comment type="caution">
    <text evidence="2">The sequence shown here is derived from an EMBL/GenBank/DDBJ whole genome shotgun (WGS) entry which is preliminary data.</text>
</comment>
<name>A0A0R0CQ99_9GAMM</name>
<feature type="region of interest" description="Disordered" evidence="1">
    <location>
        <begin position="316"/>
        <end position="344"/>
    </location>
</feature>
<accession>A0A0R0CQ99</accession>
<keyword evidence="3" id="KW-1185">Reference proteome</keyword>
<feature type="region of interest" description="Disordered" evidence="1">
    <location>
        <begin position="227"/>
        <end position="256"/>
    </location>
</feature>
<protein>
    <recommendedName>
        <fullName evidence="4">Thymidine phosphorylase</fullName>
    </recommendedName>
</protein>
<dbReference type="PATRIC" id="fig|405446.3.peg.2094"/>
<sequence>MARIAATQAPARVRHLLEISFLATDEVLRTPLQLTAIDLERALFKQAEMAHNSQIQSDIYAQLRVLREHTEQLPDFFLDALAAQVAAFKDPPKASPEAHAAAFKAMTLVEDTDIDRDIVLHEMARREAFRATSPLLLLGQRFAVLAAQPAFDPERLPVGPYALCRALRECGEQMQLNLDTQLVLYQVFDRMVMPRHSELVDRLNILLEREGVLPGLVYRPHLARPSAPRGSGAVSGQADAGNAAPRAAGNAPLTSWQGQAPAASWASISNELQASAAAVPSHATAAPTHAPDAAAAMAPMESLHSLLDAARHALAMSPGSAGGSAGSAGSGSPAPAGSGAMPAGRAAGANAGMAGMPDFTALQAAQAQAQQVSTAAAPLATQPAGSPAQPVSTQTAMDVLGKLQTAASSSGSRHSMADIRNALIAQVKAEHGPAATLSVQDGDTMDLLGMLYSELHREVRSEGPAADLLRRLQVPLARAAISDQEFFLRDQHPARELLNAVAESGAVWLSDDDSDPVLLLKLKDAVNKVVTDYQGDETVFVEANDIIQGHLRSAARRAEMAERRQVDAARGKERLEAAKQLANNTIDALCQSSEPPKFVQTLLRKAWADVLTLTLLRQGAESEEWQQREQATRRIGEITGLAPGGAADTSFGEEIEQSLLQVGYHQDEAAAISRRLSTPGGEDDITSRTELAAKLKMRARLGESGEPEEEERRKKVEPARTEQEEAHYRQLRTLPFGTWFEFTVNQQGDNRRQRLSWYSLITGNALFVNQRGQKVSENSLDAMARLMAKGQLRIVTEDKGRLIDRAWQATVRALRSIAGQSTNAGESA</sequence>
<evidence type="ECO:0000256" key="1">
    <source>
        <dbReference type="SAM" id="MobiDB-lite"/>
    </source>
</evidence>
<feature type="region of interest" description="Disordered" evidence="1">
    <location>
        <begin position="698"/>
        <end position="726"/>
    </location>
</feature>
<dbReference type="EMBL" id="LDJJ01000040">
    <property type="protein sequence ID" value="KRG66840.1"/>
    <property type="molecule type" value="Genomic_DNA"/>
</dbReference>
<feature type="compositionally biased region" description="Basic and acidic residues" evidence="1">
    <location>
        <begin position="710"/>
        <end position="726"/>
    </location>
</feature>